<evidence type="ECO:0000313" key="3">
    <source>
        <dbReference type="Proteomes" id="UP000588277"/>
    </source>
</evidence>
<dbReference type="Pfam" id="PF04480">
    <property type="entry name" value="DUF559"/>
    <property type="match status" value="1"/>
</dbReference>
<name>A0A7Y0F065_9BIFI</name>
<dbReference type="InterPro" id="IPR007569">
    <property type="entry name" value="DUF559"/>
</dbReference>
<dbReference type="EMBL" id="JAAIIH010000001">
    <property type="protein sequence ID" value="NMM99629.1"/>
    <property type="molecule type" value="Genomic_DNA"/>
</dbReference>
<keyword evidence="2" id="KW-0540">Nuclease</keyword>
<keyword evidence="2" id="KW-0255">Endonuclease</keyword>
<keyword evidence="2" id="KW-0378">Hydrolase</keyword>
<comment type="caution">
    <text evidence="2">The sequence shown here is derived from an EMBL/GenBank/DDBJ whole genome shotgun (WGS) entry which is preliminary data.</text>
</comment>
<dbReference type="GO" id="GO:0004519">
    <property type="term" value="F:endonuclease activity"/>
    <property type="evidence" value="ECO:0007669"/>
    <property type="project" value="UniProtKB-KW"/>
</dbReference>
<evidence type="ECO:0000313" key="2">
    <source>
        <dbReference type="EMBL" id="NMM99629.1"/>
    </source>
</evidence>
<keyword evidence="3" id="KW-1185">Reference proteome</keyword>
<dbReference type="RefSeq" id="WP_169274795.1">
    <property type="nucleotide sequence ID" value="NZ_JAAIIH010000001.1"/>
</dbReference>
<dbReference type="InterPro" id="IPR047216">
    <property type="entry name" value="Endonuclease_DUF559_bact"/>
</dbReference>
<dbReference type="CDD" id="cd01038">
    <property type="entry name" value="Endonuclease_DUF559"/>
    <property type="match status" value="1"/>
</dbReference>
<dbReference type="InterPro" id="IPR011335">
    <property type="entry name" value="Restrct_endonuc-II-like"/>
</dbReference>
<feature type="domain" description="DUF559" evidence="1">
    <location>
        <begin position="11"/>
        <end position="113"/>
    </location>
</feature>
<proteinExistence type="predicted"/>
<gene>
    <name evidence="2" type="ORF">G1C96_0207</name>
</gene>
<dbReference type="Gene3D" id="3.40.960.10">
    <property type="entry name" value="VSR Endonuclease"/>
    <property type="match status" value="1"/>
</dbReference>
<reference evidence="2 3" key="1">
    <citation type="submission" date="2020-02" db="EMBL/GenBank/DDBJ databases">
        <title>Characterization of phylogenetic diversity of novel bifidobacterial species isolated in Czech ZOOs.</title>
        <authorList>
            <person name="Lugli G.A."/>
            <person name="Vera N.B."/>
            <person name="Ventura M."/>
        </authorList>
    </citation>
    <scope>NUCLEOTIDE SEQUENCE [LARGE SCALE GENOMIC DNA]</scope>
    <source>
        <strain evidence="2 3">DSM 109958</strain>
    </source>
</reference>
<dbReference type="PANTHER" id="PTHR38590:SF1">
    <property type="entry name" value="BLL0828 PROTEIN"/>
    <property type="match status" value="1"/>
</dbReference>
<dbReference type="Proteomes" id="UP000588277">
    <property type="component" value="Unassembled WGS sequence"/>
</dbReference>
<organism evidence="2 3">
    <name type="scientific">Bifidobacterium moraviense</name>
    <dbReference type="NCBI Taxonomy" id="2675323"/>
    <lineage>
        <taxon>Bacteria</taxon>
        <taxon>Bacillati</taxon>
        <taxon>Actinomycetota</taxon>
        <taxon>Actinomycetes</taxon>
        <taxon>Bifidobacteriales</taxon>
        <taxon>Bifidobacteriaceae</taxon>
        <taxon>Bifidobacterium</taxon>
    </lineage>
</organism>
<sequence length="120" mass="13962">MSPAYDQRNIKPARRLRANMTPWERKLWYGHLRGRPEHFRRQKPIGGYIVDFSCEQAKLVIELDGGGHYHADQHERDVARDADLTALGMLVLRFSNRDVDRNFEGVCAVIDAAVEQRMRQ</sequence>
<dbReference type="AlphaFoldDB" id="A0A7Y0F065"/>
<accession>A0A7Y0F065</accession>
<dbReference type="PANTHER" id="PTHR38590">
    <property type="entry name" value="BLL0828 PROTEIN"/>
    <property type="match status" value="1"/>
</dbReference>
<dbReference type="SUPFAM" id="SSF52980">
    <property type="entry name" value="Restriction endonuclease-like"/>
    <property type="match status" value="1"/>
</dbReference>
<protein>
    <submittedName>
        <fullName evidence="2">Endonuclease</fullName>
    </submittedName>
</protein>
<evidence type="ECO:0000259" key="1">
    <source>
        <dbReference type="Pfam" id="PF04480"/>
    </source>
</evidence>